<feature type="domain" description="Amylopullulanase X25" evidence="2">
    <location>
        <begin position="196"/>
        <end position="285"/>
    </location>
</feature>
<feature type="compositionally biased region" description="Low complexity" evidence="1">
    <location>
        <begin position="157"/>
        <end position="177"/>
    </location>
</feature>
<keyword evidence="4" id="KW-1185">Reference proteome</keyword>
<sequence length="289" mass="29716">MDTECGMGSAGNARKQGEAMARNANAADKLDLRLKAVLDGLAEAAFTDQTADAREVLTEAVTAVPFDEHEAALLSGGIPRGHKALTAATAKLVKAGWMVKGRSGWAITEDGLRATVAFPTAQALAAALADGTPVPADTPVPAAAPTKKKPARKAAPKKASAVKAPAAKAPAAEQAVPASAPAAEPLVVDLDQPESVAIAGDFASHLGAAADWEPTADAVQMGLDAASRRWVRTVDLPAGHYAFKIAINRSWDENYGAFGAFDGPNHELTHDGGPVTIAYDHATKDIAYS</sequence>
<dbReference type="KEGG" id="satk:SA2016_1187"/>
<organism evidence="3 4">
    <name type="scientific">Sinomonas atrocyanea</name>
    <dbReference type="NCBI Taxonomy" id="37927"/>
    <lineage>
        <taxon>Bacteria</taxon>
        <taxon>Bacillati</taxon>
        <taxon>Actinomycetota</taxon>
        <taxon>Actinomycetes</taxon>
        <taxon>Micrococcales</taxon>
        <taxon>Micrococcaceae</taxon>
        <taxon>Sinomonas</taxon>
    </lineage>
</organism>
<dbReference type="CDD" id="cd12962">
    <property type="entry name" value="X25_BaPul_like"/>
    <property type="match status" value="1"/>
</dbReference>
<dbReference type="InterPro" id="IPR013783">
    <property type="entry name" value="Ig-like_fold"/>
</dbReference>
<evidence type="ECO:0000313" key="4">
    <source>
        <dbReference type="Proteomes" id="UP000070134"/>
    </source>
</evidence>
<dbReference type="Gene3D" id="2.60.40.10">
    <property type="entry name" value="Immunoglobulins"/>
    <property type="match status" value="1"/>
</dbReference>
<dbReference type="Proteomes" id="UP000070134">
    <property type="component" value="Chromosome"/>
</dbReference>
<dbReference type="AlphaFoldDB" id="A0A126ZXH3"/>
<protein>
    <recommendedName>
        <fullName evidence="2">Amylopullulanase X25 domain-containing protein</fullName>
    </recommendedName>
</protein>
<dbReference type="PATRIC" id="fig|37927.3.peg.1233"/>
<accession>A0A126ZXH3</accession>
<evidence type="ECO:0000313" key="3">
    <source>
        <dbReference type="EMBL" id="AMM31869.1"/>
    </source>
</evidence>
<name>A0A126ZXH3_9MICC</name>
<dbReference type="Pfam" id="PF22058">
    <property type="entry name" value="X25_BaPul_like"/>
    <property type="match status" value="1"/>
</dbReference>
<evidence type="ECO:0000256" key="1">
    <source>
        <dbReference type="SAM" id="MobiDB-lite"/>
    </source>
</evidence>
<feature type="compositionally biased region" description="Basic residues" evidence="1">
    <location>
        <begin position="146"/>
        <end position="156"/>
    </location>
</feature>
<reference evidence="3 4" key="1">
    <citation type="submission" date="2016-02" db="EMBL/GenBank/DDBJ databases">
        <title>Complete genome of Sinomonas atrocyanea KCTC 3377.</title>
        <authorList>
            <person name="Kim K.M."/>
        </authorList>
    </citation>
    <scope>NUCLEOTIDE SEQUENCE [LARGE SCALE GENOMIC DNA]</scope>
    <source>
        <strain evidence="3 4">KCTC 3377</strain>
    </source>
</reference>
<dbReference type="STRING" id="37927.SA2016_1187"/>
<dbReference type="EMBL" id="CP014518">
    <property type="protein sequence ID" value="AMM31869.1"/>
    <property type="molecule type" value="Genomic_DNA"/>
</dbReference>
<feature type="region of interest" description="Disordered" evidence="1">
    <location>
        <begin position="132"/>
        <end position="177"/>
    </location>
</feature>
<proteinExistence type="predicted"/>
<dbReference type="GO" id="GO:0005975">
    <property type="term" value="P:carbohydrate metabolic process"/>
    <property type="evidence" value="ECO:0007669"/>
    <property type="project" value="UniProtKB-ARBA"/>
</dbReference>
<dbReference type="InterPro" id="IPR054409">
    <property type="entry name" value="X25_BaPul-like"/>
</dbReference>
<evidence type="ECO:0000259" key="2">
    <source>
        <dbReference type="Pfam" id="PF22058"/>
    </source>
</evidence>
<feature type="compositionally biased region" description="Low complexity" evidence="1">
    <location>
        <begin position="132"/>
        <end position="145"/>
    </location>
</feature>
<gene>
    <name evidence="3" type="ORF">SA2016_1187</name>
</gene>